<keyword evidence="1" id="KW-0732">Signal</keyword>
<dbReference type="SUPFAM" id="SSF47616">
    <property type="entry name" value="GST C-terminal domain-like"/>
    <property type="match status" value="1"/>
</dbReference>
<dbReference type="CDD" id="cd03190">
    <property type="entry name" value="GST_C_Omega_like"/>
    <property type="match status" value="1"/>
</dbReference>
<feature type="signal peptide" evidence="1">
    <location>
        <begin position="1"/>
        <end position="18"/>
    </location>
</feature>
<dbReference type="GO" id="GO:0004364">
    <property type="term" value="F:glutathione transferase activity"/>
    <property type="evidence" value="ECO:0007669"/>
    <property type="project" value="InterPro"/>
</dbReference>
<dbReference type="InterPro" id="IPR016639">
    <property type="entry name" value="GST_Omega/GSH"/>
</dbReference>
<dbReference type="InterPro" id="IPR036282">
    <property type="entry name" value="Glutathione-S-Trfase_C_sf"/>
</dbReference>
<dbReference type="AlphaFoldDB" id="A0A7S2RI43"/>
<evidence type="ECO:0000313" key="3">
    <source>
        <dbReference type="EMBL" id="CAD9671637.1"/>
    </source>
</evidence>
<evidence type="ECO:0000256" key="1">
    <source>
        <dbReference type="SAM" id="SignalP"/>
    </source>
</evidence>
<dbReference type="PROSITE" id="PS50405">
    <property type="entry name" value="GST_CTER"/>
    <property type="match status" value="1"/>
</dbReference>
<gene>
    <name evidence="3" type="ORF">EANT1437_LOCUS7103</name>
</gene>
<dbReference type="SUPFAM" id="SSF52833">
    <property type="entry name" value="Thioredoxin-like"/>
    <property type="match status" value="1"/>
</dbReference>
<dbReference type="InterPro" id="IPR036249">
    <property type="entry name" value="Thioredoxin-like_sf"/>
</dbReference>
<evidence type="ECO:0000259" key="2">
    <source>
        <dbReference type="PROSITE" id="PS50405"/>
    </source>
</evidence>
<dbReference type="Gene3D" id="1.20.1050.10">
    <property type="match status" value="1"/>
</dbReference>
<feature type="chain" id="PRO_5030940386" description="GST C-terminal domain-containing protein" evidence="1">
    <location>
        <begin position="19"/>
        <end position="376"/>
    </location>
</feature>
<dbReference type="Pfam" id="PF13410">
    <property type="entry name" value="GST_C_2"/>
    <property type="match status" value="1"/>
</dbReference>
<dbReference type="PANTHER" id="PTHR32419:SF6">
    <property type="entry name" value="GLUTATHIONE S-TRANSFERASE OMEGA-LIKE 1-RELATED"/>
    <property type="match status" value="1"/>
</dbReference>
<dbReference type="InterPro" id="IPR004045">
    <property type="entry name" value="Glutathione_S-Trfase_N"/>
</dbReference>
<dbReference type="EMBL" id="HBHI01013876">
    <property type="protein sequence ID" value="CAD9671637.1"/>
    <property type="molecule type" value="Transcribed_RNA"/>
</dbReference>
<dbReference type="Gene3D" id="3.40.30.10">
    <property type="entry name" value="Glutaredoxin"/>
    <property type="match status" value="1"/>
</dbReference>
<dbReference type="GO" id="GO:0005737">
    <property type="term" value="C:cytoplasm"/>
    <property type="evidence" value="ECO:0007669"/>
    <property type="project" value="TreeGrafter"/>
</dbReference>
<protein>
    <recommendedName>
        <fullName evidence="2">GST C-terminal domain-containing protein</fullName>
    </recommendedName>
</protein>
<organism evidence="3">
    <name type="scientific">Eucampia antarctica</name>
    <dbReference type="NCBI Taxonomy" id="49252"/>
    <lineage>
        <taxon>Eukaryota</taxon>
        <taxon>Sar</taxon>
        <taxon>Stramenopiles</taxon>
        <taxon>Ochrophyta</taxon>
        <taxon>Bacillariophyta</taxon>
        <taxon>Mediophyceae</taxon>
        <taxon>Biddulphiophycidae</taxon>
        <taxon>Hemiaulales</taxon>
        <taxon>Hemiaulaceae</taxon>
        <taxon>Eucampia</taxon>
    </lineage>
</organism>
<reference evidence="3" key="1">
    <citation type="submission" date="2021-01" db="EMBL/GenBank/DDBJ databases">
        <authorList>
            <person name="Corre E."/>
            <person name="Pelletier E."/>
            <person name="Niang G."/>
            <person name="Scheremetjew M."/>
            <person name="Finn R."/>
            <person name="Kale V."/>
            <person name="Holt S."/>
            <person name="Cochrane G."/>
            <person name="Meng A."/>
            <person name="Brown T."/>
            <person name="Cohen L."/>
        </authorList>
    </citation>
    <scope>NUCLEOTIDE SEQUENCE</scope>
    <source>
        <strain evidence="3">CCMP1452</strain>
    </source>
</reference>
<feature type="domain" description="GST C-terminal" evidence="2">
    <location>
        <begin position="224"/>
        <end position="358"/>
    </location>
</feature>
<dbReference type="InterPro" id="IPR047047">
    <property type="entry name" value="GST_Omega-like_C"/>
</dbReference>
<proteinExistence type="predicted"/>
<accession>A0A7S2RI43</accession>
<dbReference type="Pfam" id="PF13409">
    <property type="entry name" value="GST_N_2"/>
    <property type="match status" value="1"/>
</dbReference>
<sequence length="376" mass="42308">MMLRFVLLLTCLCHSAKASFTPPTMIFGSGKDAIDKGFNILETASKFVPQGRVVQTAKETWKFAWRRMMTELAPQDKTGAYSRPKYSFTNKIGENYNFPDEPGRFHLYVGNPCPWCHRAHLALSLRSITPDEIGMTVLIDDPVKASRGGWIFGAESGTRDPLGSRDLRELYEKLSPNFKGRCTAPLLVDLEQKKIVSNESSDIVRMLNDLSFGNNNKERLDLYPENLKSQIDESNQWVYELLNNGVYRCGFSTQQAAYDSASADVRRGLERCQDILTKQPFLCGSTFTESDLRLLPTILRFDGAYGPLFHAGGAHLRIRDYPAILAWLQRCWDLPLGVSDTIDIQDATSSYYRQLFPLNAGGLIPTPISEKDIGLN</sequence>
<dbReference type="PANTHER" id="PTHR32419">
    <property type="entry name" value="GLUTATHIONYL-HYDROQUINONE REDUCTASE"/>
    <property type="match status" value="1"/>
</dbReference>
<name>A0A7S2RI43_9STRA</name>
<dbReference type="InterPro" id="IPR010987">
    <property type="entry name" value="Glutathione-S-Trfase_C-like"/>
</dbReference>